<dbReference type="PROSITE" id="PS00166">
    <property type="entry name" value="ENOYL_COA_HYDRATASE"/>
    <property type="match status" value="1"/>
</dbReference>
<dbReference type="InterPro" id="IPR018376">
    <property type="entry name" value="Enoyl-CoA_hyd/isom_CS"/>
</dbReference>
<dbReference type="SUPFAM" id="SSF52096">
    <property type="entry name" value="ClpP/crotonase"/>
    <property type="match status" value="1"/>
</dbReference>
<keyword evidence="4" id="KW-1185">Reference proteome</keyword>
<dbReference type="Gene3D" id="3.90.226.10">
    <property type="entry name" value="2-enoyl-CoA Hydratase, Chain A, domain 1"/>
    <property type="match status" value="1"/>
</dbReference>
<name>A0ABV2Q1M2_9BURK</name>
<dbReference type="Proteomes" id="UP001549320">
    <property type="component" value="Unassembled WGS sequence"/>
</dbReference>
<dbReference type="InterPro" id="IPR029045">
    <property type="entry name" value="ClpP/crotonase-like_dom_sf"/>
</dbReference>
<gene>
    <name evidence="3" type="ORF">ABIE13_000027</name>
</gene>
<comment type="similarity">
    <text evidence="1 2">Belongs to the enoyl-CoA hydratase/isomerase family.</text>
</comment>
<evidence type="ECO:0000313" key="3">
    <source>
        <dbReference type="EMBL" id="MET4574930.1"/>
    </source>
</evidence>
<proteinExistence type="inferred from homology"/>
<dbReference type="EMBL" id="JBEPSH010000001">
    <property type="protein sequence ID" value="MET4574930.1"/>
    <property type="molecule type" value="Genomic_DNA"/>
</dbReference>
<dbReference type="InterPro" id="IPR001753">
    <property type="entry name" value="Enoyl-CoA_hydra/iso"/>
</dbReference>
<evidence type="ECO:0000256" key="2">
    <source>
        <dbReference type="RuleBase" id="RU003707"/>
    </source>
</evidence>
<protein>
    <submittedName>
        <fullName evidence="3">Enoyl-CoA hydratase</fullName>
        <ecNumber evidence="3">4.2.1.17</ecNumber>
    </submittedName>
</protein>
<dbReference type="Pfam" id="PF00378">
    <property type="entry name" value="ECH_1"/>
    <property type="match status" value="1"/>
</dbReference>
<dbReference type="EC" id="4.2.1.17" evidence="3"/>
<dbReference type="PANTHER" id="PTHR11941:SF54">
    <property type="entry name" value="ENOYL-COA HYDRATASE, MITOCHONDRIAL"/>
    <property type="match status" value="1"/>
</dbReference>
<dbReference type="RefSeq" id="WP_354440100.1">
    <property type="nucleotide sequence ID" value="NZ_JBEPSH010000001.1"/>
</dbReference>
<dbReference type="GO" id="GO:0004300">
    <property type="term" value="F:enoyl-CoA hydratase activity"/>
    <property type="evidence" value="ECO:0007669"/>
    <property type="project" value="UniProtKB-EC"/>
</dbReference>
<dbReference type="PANTHER" id="PTHR11941">
    <property type="entry name" value="ENOYL-COA HYDRATASE-RELATED"/>
    <property type="match status" value="1"/>
</dbReference>
<reference evidence="3 4" key="1">
    <citation type="submission" date="2024-06" db="EMBL/GenBank/DDBJ databases">
        <title>Sorghum-associated microbial communities from plants grown in Nebraska, USA.</title>
        <authorList>
            <person name="Schachtman D."/>
        </authorList>
    </citation>
    <scope>NUCLEOTIDE SEQUENCE [LARGE SCALE GENOMIC DNA]</scope>
    <source>
        <strain evidence="3 4">2709</strain>
    </source>
</reference>
<comment type="caution">
    <text evidence="3">The sequence shown here is derived from an EMBL/GenBank/DDBJ whole genome shotgun (WGS) entry which is preliminary data.</text>
</comment>
<evidence type="ECO:0000256" key="1">
    <source>
        <dbReference type="ARBA" id="ARBA00005254"/>
    </source>
</evidence>
<keyword evidence="3" id="KW-0456">Lyase</keyword>
<evidence type="ECO:0000313" key="4">
    <source>
        <dbReference type="Proteomes" id="UP001549320"/>
    </source>
</evidence>
<dbReference type="CDD" id="cd06558">
    <property type="entry name" value="crotonase-like"/>
    <property type="match status" value="1"/>
</dbReference>
<accession>A0ABV2Q1M2</accession>
<organism evidence="3 4">
    <name type="scientific">Ottowia thiooxydans</name>
    <dbReference type="NCBI Taxonomy" id="219182"/>
    <lineage>
        <taxon>Bacteria</taxon>
        <taxon>Pseudomonadati</taxon>
        <taxon>Pseudomonadota</taxon>
        <taxon>Betaproteobacteria</taxon>
        <taxon>Burkholderiales</taxon>
        <taxon>Comamonadaceae</taxon>
        <taxon>Ottowia</taxon>
    </lineage>
</organism>
<sequence length="265" mass="29542">MNNESFASVMDFSHIQFETHGHVAVVRMNRPPVNAQNTTMRQELIRAFDTINDMVDVRCVILTGSGDKFSAGADLRERDHFKEAGSYWAHNRNAREVGNAINECSRPVIAAINGPAIGAGFGLVMHCDIWIASNEAWISMPEIKVGLAGGTASLQRVFGKSRARRMIYTGMRVSANELYRLGLIEASVPRDKLMDEAMAIANEVAENSPTAVRMAKESARVTTLMPQRDAYRFEQNMTVALSRTEDAREARMAFLENRRPLFRGC</sequence>
<dbReference type="NCBIfam" id="NF005073">
    <property type="entry name" value="PRK06495.1"/>
    <property type="match status" value="1"/>
</dbReference>